<organism evidence="2 3">
    <name type="scientific">Anopheles christyi</name>
    <dbReference type="NCBI Taxonomy" id="43041"/>
    <lineage>
        <taxon>Eukaryota</taxon>
        <taxon>Metazoa</taxon>
        <taxon>Ecdysozoa</taxon>
        <taxon>Arthropoda</taxon>
        <taxon>Hexapoda</taxon>
        <taxon>Insecta</taxon>
        <taxon>Pterygota</taxon>
        <taxon>Neoptera</taxon>
        <taxon>Endopterygota</taxon>
        <taxon>Diptera</taxon>
        <taxon>Nematocera</taxon>
        <taxon>Culicoidea</taxon>
        <taxon>Culicidae</taxon>
        <taxon>Anophelinae</taxon>
        <taxon>Anopheles</taxon>
    </lineage>
</organism>
<evidence type="ECO:0000313" key="2">
    <source>
        <dbReference type="EnsemblMetazoa" id="ACHR014163-PA"/>
    </source>
</evidence>
<dbReference type="VEuPathDB" id="VectorBase:ACHR014163"/>
<keyword evidence="1" id="KW-0812">Transmembrane</keyword>
<name>A0A182KI71_9DIPT</name>
<sequence length="85" mass="10707">MLSGVMFGVGSFQWYALGHRLLKLHLDSCRLFWLCLYGFLYRLFYLWYYLFRYSFHRHHRWWDRCLRFGITCHFCGYGWLTQELF</sequence>
<keyword evidence="1" id="KW-1133">Transmembrane helix</keyword>
<evidence type="ECO:0000313" key="3">
    <source>
        <dbReference type="Proteomes" id="UP000075881"/>
    </source>
</evidence>
<dbReference type="AlphaFoldDB" id="A0A182KI71"/>
<protein>
    <submittedName>
        <fullName evidence="2">Uncharacterized protein</fullName>
    </submittedName>
</protein>
<keyword evidence="1" id="KW-0472">Membrane</keyword>
<evidence type="ECO:0000256" key="1">
    <source>
        <dbReference type="SAM" id="Phobius"/>
    </source>
</evidence>
<feature type="transmembrane region" description="Helical" evidence="1">
    <location>
        <begin position="31"/>
        <end position="51"/>
    </location>
</feature>
<reference evidence="3" key="1">
    <citation type="submission" date="2013-03" db="EMBL/GenBank/DDBJ databases">
        <title>The Genome Sequence of Anopheles christyi ACHKN1017.</title>
        <authorList>
            <consortium name="The Broad Institute Genomics Platform"/>
            <person name="Neafsey D.E."/>
            <person name="Besansky N."/>
            <person name="Walker B."/>
            <person name="Young S.K."/>
            <person name="Zeng Q."/>
            <person name="Gargeya S."/>
            <person name="Fitzgerald M."/>
            <person name="Haas B."/>
            <person name="Abouelleil A."/>
            <person name="Allen A.W."/>
            <person name="Alvarado L."/>
            <person name="Arachchi H.M."/>
            <person name="Berlin A.M."/>
            <person name="Chapman S.B."/>
            <person name="Gainer-Dewar J."/>
            <person name="Goldberg J."/>
            <person name="Griggs A."/>
            <person name="Gujja S."/>
            <person name="Hansen M."/>
            <person name="Howarth C."/>
            <person name="Imamovic A."/>
            <person name="Ireland A."/>
            <person name="Larimer J."/>
            <person name="McCowan C."/>
            <person name="Murphy C."/>
            <person name="Pearson M."/>
            <person name="Poon T.W."/>
            <person name="Priest M."/>
            <person name="Roberts A."/>
            <person name="Saif S."/>
            <person name="Shea T."/>
            <person name="Sisk P."/>
            <person name="Sykes S."/>
            <person name="Wortman J."/>
            <person name="Nusbaum C."/>
            <person name="Birren B."/>
        </authorList>
    </citation>
    <scope>NUCLEOTIDE SEQUENCE [LARGE SCALE GENOMIC DNA]</scope>
    <source>
        <strain evidence="3">ACHKN1017</strain>
    </source>
</reference>
<keyword evidence="3" id="KW-1185">Reference proteome</keyword>
<dbReference type="Proteomes" id="UP000075881">
    <property type="component" value="Unassembled WGS sequence"/>
</dbReference>
<proteinExistence type="predicted"/>
<accession>A0A182KI71</accession>
<reference evidence="2" key="2">
    <citation type="submission" date="2020-05" db="UniProtKB">
        <authorList>
            <consortium name="EnsemblMetazoa"/>
        </authorList>
    </citation>
    <scope>IDENTIFICATION</scope>
    <source>
        <strain evidence="2">ACHKN1017</strain>
    </source>
</reference>
<dbReference type="EnsemblMetazoa" id="ACHR014163-RA">
    <property type="protein sequence ID" value="ACHR014163-PA"/>
    <property type="gene ID" value="ACHR014163"/>
</dbReference>